<proteinExistence type="predicted"/>
<dbReference type="OrthoDB" id="9781481at2"/>
<dbReference type="InterPro" id="IPR003593">
    <property type="entry name" value="AAA+_ATPase"/>
</dbReference>
<feature type="domain" description="AAA+ ATPase" evidence="1">
    <location>
        <begin position="469"/>
        <end position="671"/>
    </location>
</feature>
<reference evidence="3" key="1">
    <citation type="submission" date="2018-12" db="EMBL/GenBank/DDBJ databases">
        <title>Tengunoibacter tsumagoiensis gen. nov., sp. nov., Dictyobacter kobayashii sp. nov., D. alpinus sp. nov., and D. joshuensis sp. nov. and description of Dictyobacteraceae fam. nov. within the order Ktedonobacterales isolated from Tengu-no-mugimeshi.</title>
        <authorList>
            <person name="Wang C.M."/>
            <person name="Zheng Y."/>
            <person name="Sakai Y."/>
            <person name="Toyoda A."/>
            <person name="Minakuchi Y."/>
            <person name="Abe K."/>
            <person name="Yokota A."/>
            <person name="Yabe S."/>
        </authorList>
    </citation>
    <scope>NUCLEOTIDE SEQUENCE [LARGE SCALE GENOMIC DNA]</scope>
    <source>
        <strain evidence="3">Uno3</strain>
    </source>
</reference>
<dbReference type="GO" id="GO:0016887">
    <property type="term" value="F:ATP hydrolysis activity"/>
    <property type="evidence" value="ECO:0007669"/>
    <property type="project" value="InterPro"/>
</dbReference>
<keyword evidence="3" id="KW-1185">Reference proteome</keyword>
<name>A0A402A610_9CHLR</name>
<dbReference type="PANTHER" id="PTHR37291">
    <property type="entry name" value="5-METHYLCYTOSINE-SPECIFIC RESTRICTION ENZYME B"/>
    <property type="match status" value="1"/>
</dbReference>
<comment type="caution">
    <text evidence="2">The sequence shown here is derived from an EMBL/GenBank/DDBJ whole genome shotgun (WGS) entry which is preliminary data.</text>
</comment>
<protein>
    <recommendedName>
        <fullName evidence="1">AAA+ ATPase domain-containing protein</fullName>
    </recommendedName>
</protein>
<evidence type="ECO:0000259" key="1">
    <source>
        <dbReference type="SMART" id="SM00382"/>
    </source>
</evidence>
<dbReference type="InterPro" id="IPR011704">
    <property type="entry name" value="ATPase_dyneun-rel_AAA"/>
</dbReference>
<organism evidence="2 3">
    <name type="scientific">Tengunoibacter tsumagoiensis</name>
    <dbReference type="NCBI Taxonomy" id="2014871"/>
    <lineage>
        <taxon>Bacteria</taxon>
        <taxon>Bacillati</taxon>
        <taxon>Chloroflexota</taxon>
        <taxon>Ktedonobacteria</taxon>
        <taxon>Ktedonobacterales</taxon>
        <taxon>Dictyobacteraceae</taxon>
        <taxon>Tengunoibacter</taxon>
    </lineage>
</organism>
<dbReference type="AlphaFoldDB" id="A0A402A610"/>
<dbReference type="Gene3D" id="3.40.50.300">
    <property type="entry name" value="P-loop containing nucleotide triphosphate hydrolases"/>
    <property type="match status" value="1"/>
</dbReference>
<dbReference type="Pfam" id="PF07728">
    <property type="entry name" value="AAA_5"/>
    <property type="match status" value="1"/>
</dbReference>
<dbReference type="PANTHER" id="PTHR37291:SF1">
    <property type="entry name" value="TYPE IV METHYL-DIRECTED RESTRICTION ENZYME ECOKMCRB SUBUNIT"/>
    <property type="match status" value="1"/>
</dbReference>
<dbReference type="Proteomes" id="UP000287352">
    <property type="component" value="Unassembled WGS sequence"/>
</dbReference>
<dbReference type="InterPro" id="IPR052934">
    <property type="entry name" value="Methyl-DNA_Rec/Restrict_Enz"/>
</dbReference>
<dbReference type="InterPro" id="IPR027417">
    <property type="entry name" value="P-loop_NTPase"/>
</dbReference>
<gene>
    <name evidence="2" type="ORF">KTT_44370</name>
</gene>
<dbReference type="EMBL" id="BIFR01000002">
    <property type="protein sequence ID" value="GCE14578.1"/>
    <property type="molecule type" value="Genomic_DNA"/>
</dbReference>
<accession>A0A402A610</accession>
<dbReference type="RefSeq" id="WP_126582134.1">
    <property type="nucleotide sequence ID" value="NZ_BIFR01000002.1"/>
</dbReference>
<dbReference type="SMART" id="SM00382">
    <property type="entry name" value="AAA"/>
    <property type="match status" value="1"/>
</dbReference>
<evidence type="ECO:0000313" key="3">
    <source>
        <dbReference type="Proteomes" id="UP000287352"/>
    </source>
</evidence>
<sequence length="916" mass="105768">MDSRVDLFERYVQSAIKGMYEIYETKNQLTHQDTLNRYYATFKARFGPDVLEQWKSYDDKRLLQTLYHPGRTDSLMSWLQQRETGTEYKSADFDSSVFGSFSLKDEKHLDLFYMDDKRSPNGQKWHTGSVKNPTPIADLEAEKKARKHLLQLLGANQVLSQFSGERDEDYTFLQQRLEQVAPDLVQTAWAHKYFCILYHNYLVDYHFFEQQRFHLIKALIHPPAGEDQLYLANGRFAELTKQLKVPLNTLTRLLSRMNTQVHNYWRVDVRPAREAGKWETMLDGEFCGADFDGIGSMSRLADDEPSRVKLNSHISELHADYTPRQKFYLVEQFIHFCTGITEGDLILASCRDEILAVGHVVGDYSYEQGTDFPHRLPVKWDCKHAWYLPDPESTEGQGTLVYKLRDASILLETERQLLTAFHPERFAATFEDQKLAAIPERALRQRMELLRQSLLLDDEVLSRIYRALLQGHVILHGPPGTGKTQLARLIPEILWQPNLENKTVSAPNTYTSYTTTIATATKEWSSSTLISSIVPESEGGLLKYYTRHGYLTGAILRNWGFSGINISALQADALKKRFYVGGQGSDRPEQLYRGHWLVIDEFNRADMDIALGEALTALSDGLPLQVPIDGKLVSVPLPQDFRIIGTINTSGPHLTRLSEPLMRRFSFVEIKPPTRRWRREEMAIVLYKALERISHLDLQQSIQVESTKASWQNVIAVRLEASGYYRLDETQQWVESALFLHVFEQIWNFFEVLRIFHQFGTAQAIMLLQNALLQVVSLQNRTHEEWFHAFDTAFCDTLFDQLQALGVEDIEILLHYLNGQPDMFEDVYTQFLQGSLPKEGGRRAVSQEALRAHARSLYRAQSEVLSEQDLTHLFARKGLSSQTIAELFHLSTMVPLRLPELKRRLLLAQMEYRYEY</sequence>
<dbReference type="GO" id="GO:0005524">
    <property type="term" value="F:ATP binding"/>
    <property type="evidence" value="ECO:0007669"/>
    <property type="project" value="InterPro"/>
</dbReference>
<evidence type="ECO:0000313" key="2">
    <source>
        <dbReference type="EMBL" id="GCE14578.1"/>
    </source>
</evidence>
<dbReference type="SUPFAM" id="SSF52540">
    <property type="entry name" value="P-loop containing nucleoside triphosphate hydrolases"/>
    <property type="match status" value="1"/>
</dbReference>